<dbReference type="Gene3D" id="2.160.20.10">
    <property type="entry name" value="Single-stranded right-handed beta-helix, Pectin lyase-like"/>
    <property type="match status" value="1"/>
</dbReference>
<dbReference type="EMBL" id="CP015079">
    <property type="protein sequence ID" value="ANH40313.1"/>
    <property type="molecule type" value="Genomic_DNA"/>
</dbReference>
<dbReference type="KEGG" id="ndk:I601_3915"/>
<proteinExistence type="predicted"/>
<dbReference type="AlphaFoldDB" id="A0A1A9GRP1"/>
<evidence type="ECO:0000259" key="1">
    <source>
        <dbReference type="Pfam" id="PF13229"/>
    </source>
</evidence>
<dbReference type="InterPro" id="IPR011050">
    <property type="entry name" value="Pectin_lyase_fold/virulence"/>
</dbReference>
<gene>
    <name evidence="2" type="ORF">I601_3915</name>
</gene>
<dbReference type="OrthoDB" id="5172916at2"/>
<dbReference type="SUPFAM" id="SSF51126">
    <property type="entry name" value="Pectin lyase-like"/>
    <property type="match status" value="1"/>
</dbReference>
<dbReference type="STRING" id="1300347.I601_3915"/>
<dbReference type="Pfam" id="PF13229">
    <property type="entry name" value="Beta_helix"/>
    <property type="match status" value="1"/>
</dbReference>
<dbReference type="PATRIC" id="fig|1300347.3.peg.3922"/>
<dbReference type="Proteomes" id="UP000077868">
    <property type="component" value="Chromosome"/>
</dbReference>
<feature type="domain" description="Right handed beta helix" evidence="1">
    <location>
        <begin position="229"/>
        <end position="367"/>
    </location>
</feature>
<accession>A0A1A9GRP1</accession>
<dbReference type="InterPro" id="IPR012334">
    <property type="entry name" value="Pectin_lyas_fold"/>
</dbReference>
<reference evidence="2 3" key="1">
    <citation type="submission" date="2016-03" db="EMBL/GenBank/DDBJ databases">
        <title>Complete genome sequence of a soil Actinobacterium, Nocardioides dokdonensis FR1436.</title>
        <authorList>
            <person name="Kwon S.-K."/>
            <person name="Kim K."/>
            <person name="Kim J.F."/>
        </authorList>
    </citation>
    <scope>NUCLEOTIDE SEQUENCE [LARGE SCALE GENOMIC DNA]</scope>
    <source>
        <strain evidence="2 3">FR1436</strain>
    </source>
</reference>
<organism evidence="2 3">
    <name type="scientific">Nocardioides dokdonensis FR1436</name>
    <dbReference type="NCBI Taxonomy" id="1300347"/>
    <lineage>
        <taxon>Bacteria</taxon>
        <taxon>Bacillati</taxon>
        <taxon>Actinomycetota</taxon>
        <taxon>Actinomycetes</taxon>
        <taxon>Propionibacteriales</taxon>
        <taxon>Nocardioidaceae</taxon>
        <taxon>Nocardioides</taxon>
    </lineage>
</organism>
<evidence type="ECO:0000313" key="3">
    <source>
        <dbReference type="Proteomes" id="UP000077868"/>
    </source>
</evidence>
<protein>
    <recommendedName>
        <fullName evidence="1">Right handed beta helix domain-containing protein</fullName>
    </recommendedName>
</protein>
<evidence type="ECO:0000313" key="2">
    <source>
        <dbReference type="EMBL" id="ANH40313.1"/>
    </source>
</evidence>
<sequence length="628" mass="68315">MPRTSPRARTRSPLPLALAVALGLGVAGVGLGLGASPAAAHEERPAVFPDGTSEVPRFLGYDNPRRRVVCADESPREVRRMRPGTLKRANKRLLQECRYSSIQAAINSISRRGTSIYVLPGSYDETRWGKDDRSRYCSHLATDSDDPLLAAEYIGSLSSPDSGASAPADDGTSDPIALSYADQRRCSGNLNLISVFGDRTPGDDSIACDSKFCGTQLVGTGADAHDVLVDNRFRKLNALRVDRAGGFYLRRMTFEQAEFNAIYVLETDGFVIDDIVARANDEYGILAFASDHGLIKNSEAYFNGDSGIYPGSGADINADNENFEPTRYAIEIKRNSSHDNTLGYSGTAGNSIYAHHNDFFNNATGIATDSLFPGHPGLPQDHARWSRNRIFSNNSNYYTEFVDTGVCAKPMPERGYAEGTVCPVVPTPVGTGVLIAGGNFNSTDHNWIYDNWRHGTMQFWVPAVLRDEFDPTKQLDTSNHNRTFANHMGTTPAGRVLENGSDHWWDDQGLGNCWEDNEYADGRQDDNFVVPPLPCDQGGSVLVPGLTVKDAGFLSCSQYDRNDPTWRHPPQCNWFDSPTRPGSARAAAVTSGTAAGDSGAPSLLLAPLTGLGLLLLARRRPRPARRAS</sequence>
<dbReference type="RefSeq" id="WP_068113445.1">
    <property type="nucleotide sequence ID" value="NZ_CP015079.1"/>
</dbReference>
<keyword evidence="3" id="KW-1185">Reference proteome</keyword>
<dbReference type="InterPro" id="IPR039448">
    <property type="entry name" value="Beta_helix"/>
</dbReference>
<name>A0A1A9GRP1_9ACTN</name>